<dbReference type="Pfam" id="PF00483">
    <property type="entry name" value="NTP_transferase"/>
    <property type="match status" value="1"/>
</dbReference>
<dbReference type="EMBL" id="QAON01000004">
    <property type="protein sequence ID" value="PTQ90040.1"/>
    <property type="molecule type" value="Genomic_DNA"/>
</dbReference>
<dbReference type="PIRSF" id="PIRSF028162">
    <property type="entry name" value="BcbE_prd"/>
    <property type="match status" value="1"/>
</dbReference>
<comment type="caution">
    <text evidence="2">The sequence shown here is derived from an EMBL/GenBank/DDBJ whole genome shotgun (WGS) entry which is preliminary data.</text>
</comment>
<evidence type="ECO:0000313" key="2">
    <source>
        <dbReference type="EMBL" id="PTQ90040.1"/>
    </source>
</evidence>
<keyword evidence="3" id="KW-1185">Reference proteome</keyword>
<dbReference type="GO" id="GO:0016740">
    <property type="term" value="F:transferase activity"/>
    <property type="evidence" value="ECO:0007669"/>
    <property type="project" value="UniProtKB-KW"/>
</dbReference>
<sequence>MLNIIVLMAGPDRVFADGISSFPTALIEFKGKPIIENLISACESLSDAKMLFVARAMDVKKFRLENVIALLKPNSKVIAIDQETKGAACSALLAASYIDHTQPLLILTIDDILDVSFADVIKDFQQRELDAGAVVFSSVHPRYSFVRLNQSGLVSEAAEKNPISRHAIAGCYYYAHGGAFVEAAKSMIRKDAQVDGKFYISPTFNELILRQAKIGVYPISINQYHPIKSQHQLEQYEHMIEVGVK</sequence>
<dbReference type="InterPro" id="IPR005835">
    <property type="entry name" value="NTP_transferase_dom"/>
</dbReference>
<protein>
    <submittedName>
        <fullName evidence="2">Nucleotidyltransferase-like protein</fullName>
    </submittedName>
</protein>
<proteinExistence type="predicted"/>
<dbReference type="Gene3D" id="3.90.550.10">
    <property type="entry name" value="Spore Coat Polysaccharide Biosynthesis Protein SpsA, Chain A"/>
    <property type="match status" value="1"/>
</dbReference>
<name>A0A2T5J0X3_9GAMM</name>
<gene>
    <name evidence="2" type="ORF">C8N29_10478</name>
</gene>
<feature type="domain" description="Nucleotidyl transferase" evidence="1">
    <location>
        <begin position="23"/>
        <end position="190"/>
    </location>
</feature>
<dbReference type="CDD" id="cd04183">
    <property type="entry name" value="GT2_BcE_like"/>
    <property type="match status" value="1"/>
</dbReference>
<dbReference type="RefSeq" id="WP_239986966.1">
    <property type="nucleotide sequence ID" value="NZ_QAON01000004.1"/>
</dbReference>
<dbReference type="AlphaFoldDB" id="A0A2T5J0X3"/>
<dbReference type="Proteomes" id="UP000244223">
    <property type="component" value="Unassembled WGS sequence"/>
</dbReference>
<reference evidence="2 3" key="1">
    <citation type="submission" date="2018-04" db="EMBL/GenBank/DDBJ databases">
        <title>Genomic Encyclopedia of Archaeal and Bacterial Type Strains, Phase II (KMG-II): from individual species to whole genera.</title>
        <authorList>
            <person name="Goeker M."/>
        </authorList>
    </citation>
    <scope>NUCLEOTIDE SEQUENCE [LARGE SCALE GENOMIC DNA]</scope>
    <source>
        <strain evidence="2 3">DSM 5822</strain>
    </source>
</reference>
<dbReference type="InterPro" id="IPR016873">
    <property type="entry name" value="Caps_polysacc_synth_BcbE_prd"/>
</dbReference>
<organism evidence="2 3">
    <name type="scientific">Agitococcus lubricus</name>
    <dbReference type="NCBI Taxonomy" id="1077255"/>
    <lineage>
        <taxon>Bacteria</taxon>
        <taxon>Pseudomonadati</taxon>
        <taxon>Pseudomonadota</taxon>
        <taxon>Gammaproteobacteria</taxon>
        <taxon>Moraxellales</taxon>
        <taxon>Moraxellaceae</taxon>
        <taxon>Agitococcus</taxon>
    </lineage>
</organism>
<dbReference type="InterPro" id="IPR029044">
    <property type="entry name" value="Nucleotide-diphossugar_trans"/>
</dbReference>
<accession>A0A2T5J0X3</accession>
<evidence type="ECO:0000313" key="3">
    <source>
        <dbReference type="Proteomes" id="UP000244223"/>
    </source>
</evidence>
<keyword evidence="2" id="KW-0808">Transferase</keyword>
<dbReference type="SUPFAM" id="SSF53448">
    <property type="entry name" value="Nucleotide-diphospho-sugar transferases"/>
    <property type="match status" value="1"/>
</dbReference>
<evidence type="ECO:0000259" key="1">
    <source>
        <dbReference type="Pfam" id="PF00483"/>
    </source>
</evidence>